<evidence type="ECO:0000313" key="2">
    <source>
        <dbReference type="EMBL" id="KAB1065644.1"/>
    </source>
</evidence>
<gene>
    <name evidence="2" type="ORF">F3059_03035</name>
</gene>
<dbReference type="Proteomes" id="UP000435357">
    <property type="component" value="Unassembled WGS sequence"/>
</dbReference>
<evidence type="ECO:0000256" key="1">
    <source>
        <dbReference type="SAM" id="SignalP"/>
    </source>
</evidence>
<dbReference type="RefSeq" id="WP_151166468.1">
    <property type="nucleotide sequence ID" value="NZ_WACR01000002.1"/>
</dbReference>
<feature type="signal peptide" evidence="1">
    <location>
        <begin position="1"/>
        <end position="19"/>
    </location>
</feature>
<protein>
    <submittedName>
        <fullName evidence="2">DUF4294 domain-containing protein</fullName>
    </submittedName>
</protein>
<dbReference type="Pfam" id="PF14127">
    <property type="entry name" value="DUF4294"/>
    <property type="match status" value="1"/>
</dbReference>
<organism evidence="2 3">
    <name type="scientific">Salibacter halophilus</name>
    <dbReference type="NCBI Taxonomy" id="1803916"/>
    <lineage>
        <taxon>Bacteria</taxon>
        <taxon>Pseudomonadati</taxon>
        <taxon>Bacteroidota</taxon>
        <taxon>Flavobacteriia</taxon>
        <taxon>Flavobacteriales</taxon>
        <taxon>Salibacteraceae</taxon>
        <taxon>Salibacter</taxon>
    </lineage>
</organism>
<keyword evidence="1" id="KW-0732">Signal</keyword>
<name>A0A6N6M6V6_9FLAO</name>
<feature type="chain" id="PRO_5026713255" evidence="1">
    <location>
        <begin position="20"/>
        <end position="195"/>
    </location>
</feature>
<dbReference type="OrthoDB" id="1491885at2"/>
<dbReference type="InterPro" id="IPR025636">
    <property type="entry name" value="DUF4294"/>
</dbReference>
<comment type="caution">
    <text evidence="2">The sequence shown here is derived from an EMBL/GenBank/DDBJ whole genome shotgun (WGS) entry which is preliminary data.</text>
</comment>
<dbReference type="EMBL" id="WACR01000002">
    <property type="protein sequence ID" value="KAB1065644.1"/>
    <property type="molecule type" value="Genomic_DNA"/>
</dbReference>
<proteinExistence type="predicted"/>
<reference evidence="2 3" key="1">
    <citation type="submission" date="2019-09" db="EMBL/GenBank/DDBJ databases">
        <title>Genomes of Cryomorphaceae.</title>
        <authorList>
            <person name="Bowman J.P."/>
        </authorList>
    </citation>
    <scope>NUCLEOTIDE SEQUENCE [LARGE SCALE GENOMIC DNA]</scope>
    <source>
        <strain evidence="2 3">KCTC 52047</strain>
    </source>
</reference>
<dbReference type="AlphaFoldDB" id="A0A6N6M6V6"/>
<sequence>MRKLLIISFLLSLVLTGFGQSQPSREVVTRSAIHNGDTIPLIVLKPTYVWEKRTWKSRRQQKKYEKLKKKVVKVYPYAKLAGKKLREYASILDTVQSERQKKKFYKQIEEELKEEYGADLKKLTMSEGRILIKLIDRETGDTSYELVEDLRGQFTAFFWQSFARLFGHNLKTNYDPDGADREIEFIVQQIEAGYI</sequence>
<keyword evidence="3" id="KW-1185">Reference proteome</keyword>
<evidence type="ECO:0000313" key="3">
    <source>
        <dbReference type="Proteomes" id="UP000435357"/>
    </source>
</evidence>
<accession>A0A6N6M6V6</accession>